<sequence>MHSHKVRQLMPGKYQFRPNPFEPWVNVRVYQEHEEDPKSLKASWDGKAIDVEKIAQHGEWQPLFDD</sequence>
<evidence type="ECO:0000313" key="1">
    <source>
        <dbReference type="EMBL" id="TQV72228.1"/>
    </source>
</evidence>
<proteinExistence type="predicted"/>
<accession>A0A545T4Z0</accession>
<keyword evidence="2" id="KW-1185">Reference proteome</keyword>
<reference evidence="1 2" key="1">
    <citation type="submission" date="2019-06" db="EMBL/GenBank/DDBJ databases">
        <title>Draft genome of Aliikangiella marina GYP-15.</title>
        <authorList>
            <person name="Wang G."/>
        </authorList>
    </citation>
    <scope>NUCLEOTIDE SEQUENCE [LARGE SCALE GENOMIC DNA]</scope>
    <source>
        <strain evidence="1 2">GYP-15</strain>
    </source>
</reference>
<dbReference type="EMBL" id="VIKR01000005">
    <property type="protein sequence ID" value="TQV72228.1"/>
    <property type="molecule type" value="Genomic_DNA"/>
</dbReference>
<evidence type="ECO:0000313" key="2">
    <source>
        <dbReference type="Proteomes" id="UP000317839"/>
    </source>
</evidence>
<dbReference type="RefSeq" id="WP_142943558.1">
    <property type="nucleotide sequence ID" value="NZ_VIKR01000005.1"/>
</dbReference>
<gene>
    <name evidence="1" type="ORF">FLL45_18595</name>
</gene>
<protein>
    <submittedName>
        <fullName evidence="1">Uncharacterized protein</fullName>
    </submittedName>
</protein>
<organism evidence="1 2">
    <name type="scientific">Aliikangiella marina</name>
    <dbReference type="NCBI Taxonomy" id="1712262"/>
    <lineage>
        <taxon>Bacteria</taxon>
        <taxon>Pseudomonadati</taxon>
        <taxon>Pseudomonadota</taxon>
        <taxon>Gammaproteobacteria</taxon>
        <taxon>Oceanospirillales</taxon>
        <taxon>Pleioneaceae</taxon>
        <taxon>Aliikangiella</taxon>
    </lineage>
</organism>
<name>A0A545T4Z0_9GAMM</name>
<dbReference type="AlphaFoldDB" id="A0A545T4Z0"/>
<comment type="caution">
    <text evidence="1">The sequence shown here is derived from an EMBL/GenBank/DDBJ whole genome shotgun (WGS) entry which is preliminary data.</text>
</comment>
<dbReference type="OrthoDB" id="9956923at2"/>
<dbReference type="Proteomes" id="UP000317839">
    <property type="component" value="Unassembled WGS sequence"/>
</dbReference>